<evidence type="ECO:0000313" key="1">
    <source>
        <dbReference type="EMBL" id="EHM38931.1"/>
    </source>
</evidence>
<dbReference type="Proteomes" id="UP000005959">
    <property type="component" value="Unassembled WGS sequence"/>
</dbReference>
<dbReference type="AlphaFoldDB" id="G9YBN7"/>
<proteinExistence type="predicted"/>
<gene>
    <name evidence="1" type="ORF">HMPREF0454_04066</name>
</gene>
<sequence>MTLGHWRSAEVNVQKLICNLFTTNLLYSSVLSFSSPACNGYR</sequence>
<name>G9YBN7_HAFAL</name>
<organism evidence="1 2">
    <name type="scientific">Hafnia alvei ATCC 51873</name>
    <dbReference type="NCBI Taxonomy" id="1002364"/>
    <lineage>
        <taxon>Bacteria</taxon>
        <taxon>Pseudomonadati</taxon>
        <taxon>Pseudomonadota</taxon>
        <taxon>Gammaproteobacteria</taxon>
        <taxon>Enterobacterales</taxon>
        <taxon>Hafniaceae</taxon>
        <taxon>Hafnia</taxon>
    </lineage>
</organism>
<dbReference type="HOGENOM" id="CLU_3252341_0_0_6"/>
<protein>
    <submittedName>
        <fullName evidence="1">Uncharacterized protein</fullName>
    </submittedName>
</protein>
<evidence type="ECO:0000313" key="2">
    <source>
        <dbReference type="Proteomes" id="UP000005959"/>
    </source>
</evidence>
<comment type="caution">
    <text evidence="1">The sequence shown here is derived from an EMBL/GenBank/DDBJ whole genome shotgun (WGS) entry which is preliminary data.</text>
</comment>
<accession>G9YBN7</accession>
<reference evidence="1 2" key="1">
    <citation type="submission" date="2011-08" db="EMBL/GenBank/DDBJ databases">
        <authorList>
            <person name="Weinstock G."/>
            <person name="Sodergren E."/>
            <person name="Clifton S."/>
            <person name="Fulton L."/>
            <person name="Fulton B."/>
            <person name="Courtney L."/>
            <person name="Fronick C."/>
            <person name="Harrison M."/>
            <person name="Strong C."/>
            <person name="Farmer C."/>
            <person name="Delahaunty K."/>
            <person name="Markovic C."/>
            <person name="Hall O."/>
            <person name="Minx P."/>
            <person name="Tomlinson C."/>
            <person name="Mitreva M."/>
            <person name="Hou S."/>
            <person name="Chen J."/>
            <person name="Wollam A."/>
            <person name="Pepin K.H."/>
            <person name="Johnson M."/>
            <person name="Bhonagiri V."/>
            <person name="Zhang X."/>
            <person name="Suruliraj S."/>
            <person name="Warren W."/>
            <person name="Chinwalla A."/>
            <person name="Mardis E.R."/>
            <person name="Wilson R.K."/>
        </authorList>
    </citation>
    <scope>NUCLEOTIDE SEQUENCE [LARGE SCALE GENOMIC DNA]</scope>
    <source>
        <strain evidence="1 2">ATCC 51873</strain>
    </source>
</reference>
<dbReference type="EMBL" id="AGCI01000099">
    <property type="protein sequence ID" value="EHM38931.1"/>
    <property type="molecule type" value="Genomic_DNA"/>
</dbReference>